<reference evidence="1" key="1">
    <citation type="submission" date="2018-06" db="EMBL/GenBank/DDBJ databases">
        <authorList>
            <person name="Zhirakovskaya E."/>
        </authorList>
    </citation>
    <scope>NUCLEOTIDE SEQUENCE</scope>
</reference>
<accession>A0A3B0YZE1</accession>
<gene>
    <name evidence="1" type="ORF">MNBD_GAMMA12-1527</name>
</gene>
<dbReference type="AlphaFoldDB" id="A0A3B0YZE1"/>
<dbReference type="PROSITE" id="PS51257">
    <property type="entry name" value="PROKAR_LIPOPROTEIN"/>
    <property type="match status" value="1"/>
</dbReference>
<protein>
    <submittedName>
        <fullName evidence="1">Uncharacterized protein</fullName>
    </submittedName>
</protein>
<proteinExistence type="predicted"/>
<name>A0A3B0YZE1_9ZZZZ</name>
<evidence type="ECO:0000313" key="1">
    <source>
        <dbReference type="EMBL" id="VAW81343.1"/>
    </source>
</evidence>
<organism evidence="1">
    <name type="scientific">hydrothermal vent metagenome</name>
    <dbReference type="NCBI Taxonomy" id="652676"/>
    <lineage>
        <taxon>unclassified sequences</taxon>
        <taxon>metagenomes</taxon>
        <taxon>ecological metagenomes</taxon>
    </lineage>
</organism>
<sequence>MRKILVIWIISVFLLTACGGHVRFSNDEGQRKAIIAKHYKFKTVKITYNSKAKRKLRKYPGYKSHRLMKKLSGYLNKEGLISANSAYTLEVHVTDIFLRSKVEAFLLPISNPDKIKTIVMVKDSSGKTIETFRVESSYALGGATSLVLRVRTSYLFKNLSQLLSDVFTGKKREADF</sequence>
<dbReference type="EMBL" id="UOFL01000216">
    <property type="protein sequence ID" value="VAW81343.1"/>
    <property type="molecule type" value="Genomic_DNA"/>
</dbReference>